<proteinExistence type="predicted"/>
<evidence type="ECO:0000313" key="2">
    <source>
        <dbReference type="Proteomes" id="UP000218288"/>
    </source>
</evidence>
<dbReference type="AlphaFoldDB" id="A0A160PIL4"/>
<evidence type="ECO:0000313" key="1">
    <source>
        <dbReference type="EMBL" id="BAU93299.1"/>
    </source>
</evidence>
<dbReference type="EMBL" id="AP014809">
    <property type="protein sequence ID" value="BAU93299.1"/>
    <property type="molecule type" value="Genomic_DNA"/>
</dbReference>
<dbReference type="Proteomes" id="UP000218288">
    <property type="component" value="Chromosome"/>
</dbReference>
<sequence>MRSYNLFRRRGGEALFCAVPESCAVPRFVGGRRWTFGGRIDGSASPPPGFDDRAAATAVRFNGFYLFHCLDEGEKRRSAEEP</sequence>
<accession>A0A160PIL4</accession>
<reference evidence="1 2" key="1">
    <citation type="journal article" date="2016" name="Genome Announc.">
        <title>Complete Genome Sequence of Methylobacterium populi P-1M, Isolated from Pink-Pigmented Household Biofilm.</title>
        <authorList>
            <person name="Morohoshi T."/>
            <person name="Ikeda T."/>
        </authorList>
    </citation>
    <scope>NUCLEOTIDE SEQUENCE [LARGE SCALE GENOMIC DNA]</scope>
    <source>
        <strain evidence="1 2">P-1M</strain>
    </source>
</reference>
<dbReference type="RefSeq" id="WP_096487055.1">
    <property type="nucleotide sequence ID" value="NZ_AP014809.1"/>
</dbReference>
<protein>
    <submittedName>
        <fullName evidence="1">Uncharacterized protein</fullName>
    </submittedName>
</protein>
<organism evidence="1 2">
    <name type="scientific">Methylorubrum populi</name>
    <dbReference type="NCBI Taxonomy" id="223967"/>
    <lineage>
        <taxon>Bacteria</taxon>
        <taxon>Pseudomonadati</taxon>
        <taxon>Pseudomonadota</taxon>
        <taxon>Alphaproteobacteria</taxon>
        <taxon>Hyphomicrobiales</taxon>
        <taxon>Methylobacteriaceae</taxon>
        <taxon>Methylorubrum</taxon>
    </lineage>
</organism>
<gene>
    <name evidence="1" type="ORF">MPPM_4694</name>
</gene>
<name>A0A160PIL4_9HYPH</name>
<dbReference type="OrthoDB" id="7916358at2"/>